<evidence type="ECO:0000256" key="3">
    <source>
        <dbReference type="ARBA" id="ARBA00021622"/>
    </source>
</evidence>
<name>W8T4I6_PEPAC</name>
<accession>W8T4I6</accession>
<feature type="transmembrane region" description="Helical" evidence="12">
    <location>
        <begin position="188"/>
        <end position="215"/>
    </location>
</feature>
<keyword evidence="14" id="KW-1185">Reference proteome</keyword>
<dbReference type="InterPro" id="IPR006135">
    <property type="entry name" value="T3SS_substrate_exporter"/>
</dbReference>
<keyword evidence="9 12" id="KW-1133">Transmembrane helix</keyword>
<dbReference type="Gene3D" id="6.10.250.2080">
    <property type="match status" value="1"/>
</dbReference>
<organism evidence="13 14">
    <name type="scientific">Peptoclostridium acidaminophilum DSM 3953</name>
    <dbReference type="NCBI Taxonomy" id="1286171"/>
    <lineage>
        <taxon>Bacteria</taxon>
        <taxon>Bacillati</taxon>
        <taxon>Bacillota</taxon>
        <taxon>Clostridia</taxon>
        <taxon>Peptostreptococcales</taxon>
        <taxon>Peptoclostridiaceae</taxon>
        <taxon>Peptoclostridium</taxon>
    </lineage>
</organism>
<dbReference type="GO" id="GO:0005886">
    <property type="term" value="C:plasma membrane"/>
    <property type="evidence" value="ECO:0007669"/>
    <property type="project" value="UniProtKB-SubCell"/>
</dbReference>
<dbReference type="PRINTS" id="PR00950">
    <property type="entry name" value="TYPE3IMSPROT"/>
</dbReference>
<dbReference type="GO" id="GO:0044780">
    <property type="term" value="P:bacterial-type flagellum assembly"/>
    <property type="evidence" value="ECO:0007669"/>
    <property type="project" value="InterPro"/>
</dbReference>
<evidence type="ECO:0000256" key="7">
    <source>
        <dbReference type="ARBA" id="ARBA00022795"/>
    </source>
</evidence>
<evidence type="ECO:0000256" key="12">
    <source>
        <dbReference type="RuleBase" id="RU364091"/>
    </source>
</evidence>
<keyword evidence="10 12" id="KW-0472">Membrane</keyword>
<dbReference type="NCBIfam" id="TIGR00328">
    <property type="entry name" value="flhB"/>
    <property type="match status" value="1"/>
</dbReference>
<dbReference type="GO" id="GO:0009306">
    <property type="term" value="P:protein secretion"/>
    <property type="evidence" value="ECO:0007669"/>
    <property type="project" value="InterPro"/>
</dbReference>
<reference evidence="13 14" key="1">
    <citation type="journal article" date="2014" name="Genome Announc.">
        <title>Complete Genome Sequence of Amino Acid-Utilizing Eubacterium acidaminophilum al-2 (DSM 3953).</title>
        <authorList>
            <person name="Poehlein A."/>
            <person name="Andreesen J.R."/>
            <person name="Daniel R."/>
        </authorList>
    </citation>
    <scope>NUCLEOTIDE SEQUENCE [LARGE SCALE GENOMIC DNA]</scope>
    <source>
        <strain evidence="13 14">DSM 3953</strain>
    </source>
</reference>
<sequence length="362" mass="41232">MYLNIDLQLFSGEKTEKATPKKRQDARQKGQVFQSREVNSAVTLIISMLILKLGGKAILTSIAEPIPFYGQLFNEEIDTDMAFKILYTSMIFLVKASAVIVLANYVSAFASSYSQVGNVFTAETLKFKIDRLNPLEGIKRLFSARSAFEVVKSLAKLAVLSIVSTIYIKSNMGLYIKTYQLNKYQFSYILYDSAINLGLVLAGILIALAVFDYFFQRYQHEKQLKMSKQEIKEEYKQMEGNPEIKSKIKEKQRQFAMRRMMEDVSKADVIITNPTHYAVALKYDENANEAPFIIAKGKNLIALKIRERAAASEVPMVENKPLARELYSKLNIGDIIPPELYDAVAQILAYVYSKDRYKHKKI</sequence>
<feature type="transmembrane region" description="Helical" evidence="12">
    <location>
        <begin position="150"/>
        <end position="168"/>
    </location>
</feature>
<evidence type="ECO:0000256" key="11">
    <source>
        <dbReference type="ARBA" id="ARBA00023225"/>
    </source>
</evidence>
<evidence type="ECO:0000256" key="5">
    <source>
        <dbReference type="ARBA" id="ARBA00022475"/>
    </source>
</evidence>
<keyword evidence="5 12" id="KW-1003">Cell membrane</keyword>
<evidence type="ECO:0000256" key="6">
    <source>
        <dbReference type="ARBA" id="ARBA00022692"/>
    </source>
</evidence>
<evidence type="ECO:0000256" key="10">
    <source>
        <dbReference type="ARBA" id="ARBA00023136"/>
    </source>
</evidence>
<evidence type="ECO:0000313" key="14">
    <source>
        <dbReference type="Proteomes" id="UP000019591"/>
    </source>
</evidence>
<dbReference type="OrthoDB" id="9807950at2"/>
<proteinExistence type="inferred from homology"/>
<keyword evidence="13" id="KW-0969">Cilium</keyword>
<keyword evidence="4 12" id="KW-0813">Transport</keyword>
<dbReference type="eggNOG" id="COG1377">
    <property type="taxonomic scope" value="Bacteria"/>
</dbReference>
<dbReference type="InterPro" id="IPR006136">
    <property type="entry name" value="FlhB"/>
</dbReference>
<dbReference type="PATRIC" id="fig|1286171.3.peg.1299"/>
<keyword evidence="6 12" id="KW-0812">Transmembrane</keyword>
<dbReference type="EMBL" id="CP007452">
    <property type="protein sequence ID" value="AHM56644.1"/>
    <property type="molecule type" value="Genomic_DNA"/>
</dbReference>
<evidence type="ECO:0000256" key="8">
    <source>
        <dbReference type="ARBA" id="ARBA00022927"/>
    </source>
</evidence>
<dbReference type="PANTHER" id="PTHR30531">
    <property type="entry name" value="FLAGELLAR BIOSYNTHETIC PROTEIN FLHB"/>
    <property type="match status" value="1"/>
</dbReference>
<dbReference type="FunFam" id="3.40.1690.10:FF:000001">
    <property type="entry name" value="Flagellar biosynthetic protein FlhB"/>
    <property type="match status" value="1"/>
</dbReference>
<feature type="transmembrane region" description="Helical" evidence="12">
    <location>
        <begin position="83"/>
        <end position="106"/>
    </location>
</feature>
<keyword evidence="11 12" id="KW-1006">Bacterial flagellum protein export</keyword>
<evidence type="ECO:0000256" key="4">
    <source>
        <dbReference type="ARBA" id="ARBA00022448"/>
    </source>
</evidence>
<dbReference type="PANTHER" id="PTHR30531:SF12">
    <property type="entry name" value="FLAGELLAR BIOSYNTHETIC PROTEIN FLHB"/>
    <property type="match status" value="1"/>
</dbReference>
<comment type="similarity">
    <text evidence="2 12">Belongs to the type III secretion exporter family.</text>
</comment>
<keyword evidence="13" id="KW-0282">Flagellum</keyword>
<feature type="transmembrane region" description="Helical" evidence="12">
    <location>
        <begin position="41"/>
        <end position="63"/>
    </location>
</feature>
<dbReference type="HOGENOM" id="CLU_041013_1_2_9"/>
<comment type="subcellular location">
    <subcellularLocation>
        <location evidence="1">Cell membrane</location>
        <topology evidence="1">Multi-pass membrane protein</topology>
    </subcellularLocation>
</comment>
<evidence type="ECO:0000256" key="9">
    <source>
        <dbReference type="ARBA" id="ARBA00022989"/>
    </source>
</evidence>
<evidence type="ECO:0000256" key="1">
    <source>
        <dbReference type="ARBA" id="ARBA00004651"/>
    </source>
</evidence>
<dbReference type="SUPFAM" id="SSF160544">
    <property type="entry name" value="EscU C-terminal domain-like"/>
    <property type="match status" value="1"/>
</dbReference>
<comment type="function">
    <text evidence="12">Required for formation of the rod structure in the basal body of the flagellar apparatus. Together with FliI and FliH, may constitute the export apparatus of flagellin.</text>
</comment>
<evidence type="ECO:0000256" key="2">
    <source>
        <dbReference type="ARBA" id="ARBA00010690"/>
    </source>
</evidence>
<dbReference type="STRING" id="1286171.EAL2_c13490"/>
<evidence type="ECO:0000313" key="13">
    <source>
        <dbReference type="EMBL" id="AHM56644.1"/>
    </source>
</evidence>
<keyword evidence="13" id="KW-0966">Cell projection</keyword>
<keyword evidence="7 12" id="KW-1005">Bacterial flagellum biogenesis</keyword>
<dbReference type="KEGG" id="eac:EAL2_c13490"/>
<keyword evidence="8 12" id="KW-0653">Protein transport</keyword>
<dbReference type="InterPro" id="IPR029025">
    <property type="entry name" value="T3SS_substrate_exporter_C"/>
</dbReference>
<dbReference type="AlphaFoldDB" id="W8T4I6"/>
<dbReference type="Pfam" id="PF01312">
    <property type="entry name" value="Bac_export_2"/>
    <property type="match status" value="1"/>
</dbReference>
<protein>
    <recommendedName>
        <fullName evidence="3 12">Flagellar biosynthetic protein FlhB</fullName>
    </recommendedName>
</protein>
<dbReference type="Gene3D" id="3.40.1690.10">
    <property type="entry name" value="secretion proteins EscU"/>
    <property type="match status" value="1"/>
</dbReference>
<dbReference type="RefSeq" id="WP_025435629.1">
    <property type="nucleotide sequence ID" value="NZ_CP007452.1"/>
</dbReference>
<gene>
    <name evidence="12 13" type="primary">flhB</name>
    <name evidence="13" type="ORF">EAL2_c13490</name>
</gene>
<dbReference type="Proteomes" id="UP000019591">
    <property type="component" value="Chromosome"/>
</dbReference>